<sequence>MSNASNQTHWIKRFTVRPMTTPEYYKWWSKRVNYNIPGPSQEGIRSMEEYLKGKNKAKEDLDSLKIDYKKLCLSMRTAGLGKTSEQWRQEIREEKIKANRWEKKFQKAQTRNEALEKSLLESRKEKGELKARVAELEKYLYHY</sequence>
<dbReference type="EMBL" id="JABFAD010332287">
    <property type="protein sequence ID" value="MBA0819935.1"/>
    <property type="molecule type" value="Genomic_DNA"/>
</dbReference>
<dbReference type="PANTHER" id="PTHR48200:SF1">
    <property type="entry name" value="AMINOTRANSFERASE-LIKE PLANT MOBILE DOMAIN-CONTAINING PROTEIN"/>
    <property type="match status" value="1"/>
</dbReference>
<reference evidence="2 3" key="1">
    <citation type="journal article" date="2019" name="Genome Biol. Evol.">
        <title>Insights into the evolution of the New World diploid cottons (Gossypium, subgenus Houzingenia) based on genome sequencing.</title>
        <authorList>
            <person name="Grover C.E."/>
            <person name="Arick M.A. 2nd"/>
            <person name="Thrash A."/>
            <person name="Conover J.L."/>
            <person name="Sanders W.S."/>
            <person name="Peterson D.G."/>
            <person name="Frelichowski J.E."/>
            <person name="Scheffler J.A."/>
            <person name="Scheffler B.E."/>
            <person name="Wendel J.F."/>
        </authorList>
    </citation>
    <scope>NUCLEOTIDE SEQUENCE [LARGE SCALE GENOMIC DNA]</scope>
    <source>
        <strain evidence="2">0</strain>
        <tissue evidence="2">Leaf</tissue>
    </source>
</reference>
<dbReference type="OrthoDB" id="10423108at2759"/>
<keyword evidence="3" id="KW-1185">Reference proteome</keyword>
<evidence type="ECO:0000313" key="3">
    <source>
        <dbReference type="Proteomes" id="UP000593560"/>
    </source>
</evidence>
<evidence type="ECO:0000256" key="1">
    <source>
        <dbReference type="SAM" id="Coils"/>
    </source>
</evidence>
<name>A0A7J9IFH6_9ROSI</name>
<gene>
    <name evidence="2" type="ORF">Gohar_028194</name>
</gene>
<dbReference type="PANTHER" id="PTHR48200">
    <property type="entry name" value="PROTEIN, PUTATIVE-RELATED"/>
    <property type="match status" value="1"/>
</dbReference>
<accession>A0A7J9IFH6</accession>
<comment type="caution">
    <text evidence="2">The sequence shown here is derived from an EMBL/GenBank/DDBJ whole genome shotgun (WGS) entry which is preliminary data.</text>
</comment>
<protein>
    <submittedName>
        <fullName evidence="2">Uncharacterized protein</fullName>
    </submittedName>
</protein>
<keyword evidence="1" id="KW-0175">Coiled coil</keyword>
<evidence type="ECO:0000313" key="2">
    <source>
        <dbReference type="EMBL" id="MBA0819935.1"/>
    </source>
</evidence>
<dbReference type="AlphaFoldDB" id="A0A7J9IFH6"/>
<proteinExistence type="predicted"/>
<organism evidence="2 3">
    <name type="scientific">Gossypium harknessii</name>
    <dbReference type="NCBI Taxonomy" id="34285"/>
    <lineage>
        <taxon>Eukaryota</taxon>
        <taxon>Viridiplantae</taxon>
        <taxon>Streptophyta</taxon>
        <taxon>Embryophyta</taxon>
        <taxon>Tracheophyta</taxon>
        <taxon>Spermatophyta</taxon>
        <taxon>Magnoliopsida</taxon>
        <taxon>eudicotyledons</taxon>
        <taxon>Gunneridae</taxon>
        <taxon>Pentapetalae</taxon>
        <taxon>rosids</taxon>
        <taxon>malvids</taxon>
        <taxon>Malvales</taxon>
        <taxon>Malvaceae</taxon>
        <taxon>Malvoideae</taxon>
        <taxon>Gossypium</taxon>
    </lineage>
</organism>
<dbReference type="Proteomes" id="UP000593560">
    <property type="component" value="Unassembled WGS sequence"/>
</dbReference>
<feature type="coiled-coil region" evidence="1">
    <location>
        <begin position="47"/>
        <end position="139"/>
    </location>
</feature>